<keyword evidence="3" id="KW-0479">Metal-binding</keyword>
<evidence type="ECO:0000256" key="1">
    <source>
        <dbReference type="ARBA" id="ARBA00001962"/>
    </source>
</evidence>
<dbReference type="PROSITE" id="PS51296">
    <property type="entry name" value="RIESKE"/>
    <property type="match status" value="1"/>
</dbReference>
<dbReference type="EMBL" id="UINC01001274">
    <property type="protein sequence ID" value="SUZ76342.1"/>
    <property type="molecule type" value="Genomic_DNA"/>
</dbReference>
<dbReference type="AlphaFoldDB" id="A0A381QAJ6"/>
<dbReference type="Gene3D" id="3.90.380.10">
    <property type="entry name" value="Naphthalene 1,2-dioxygenase Alpha Subunit, Chain A, domain 1"/>
    <property type="match status" value="1"/>
</dbReference>
<accession>A0A381QAJ6</accession>
<name>A0A381QAJ6_9ZZZZ</name>
<dbReference type="Pfam" id="PF00848">
    <property type="entry name" value="Ring_hydroxyl_A"/>
    <property type="match status" value="1"/>
</dbReference>
<dbReference type="Gene3D" id="2.102.10.10">
    <property type="entry name" value="Rieske [2Fe-2S] iron-sulphur domain"/>
    <property type="match status" value="1"/>
</dbReference>
<keyword evidence="4" id="KW-0560">Oxidoreductase</keyword>
<protein>
    <recommendedName>
        <fullName evidence="7">Rieske domain-containing protein</fullName>
    </recommendedName>
</protein>
<dbReference type="PANTHER" id="PTHR43756">
    <property type="entry name" value="CHOLINE MONOOXYGENASE, CHLOROPLASTIC"/>
    <property type="match status" value="1"/>
</dbReference>
<keyword evidence="6" id="KW-0411">Iron-sulfur</keyword>
<feature type="domain" description="Rieske" evidence="7">
    <location>
        <begin position="45"/>
        <end position="158"/>
    </location>
</feature>
<dbReference type="SUPFAM" id="SSF55961">
    <property type="entry name" value="Bet v1-like"/>
    <property type="match status" value="1"/>
</dbReference>
<keyword evidence="2" id="KW-0001">2Fe-2S</keyword>
<dbReference type="PRINTS" id="PR00090">
    <property type="entry name" value="RNGDIOXGNASE"/>
</dbReference>
<gene>
    <name evidence="8" type="ORF">METZ01_LOCUS29196</name>
</gene>
<dbReference type="InterPro" id="IPR036922">
    <property type="entry name" value="Rieske_2Fe-2S_sf"/>
</dbReference>
<dbReference type="InterPro" id="IPR015879">
    <property type="entry name" value="Ring_hydroxy_dOase_asu_C_dom"/>
</dbReference>
<dbReference type="SUPFAM" id="SSF50022">
    <property type="entry name" value="ISP domain"/>
    <property type="match status" value="1"/>
</dbReference>
<sequence length="398" mass="45313">MSISTNTSLLSVTEDIENATGLPNIHYTSNETFEEEKYAVLFNNWSGLAFGKDIPKIGDAKPVDFLGMPLLIVRNKANDINVFQNTCRHRGMLLLSEPKNVGRVFRCPYHSWCYDTDGALTSTPHVGGIGKHDHTAIDKKKLGLFQVRSHVWKDIIFINISGAAPDFEVYFSDLLSRWKEFEQPMIYGGTGSSALLEVKTNWKLAVENYCESYHLPYIHPELNRYSKIEDHYNIDNIETFSGQGTSVYQQLKGENETVLPDFSNLSKKWNTGAEYIAMYPNVLLGAQRDHFYAIILEPIKMDMTVEHIAIYYAPKITAYPQAGKMKAANMSQWKKIFEEDIFVVEGMQKGRQGNMFDGGKFSPVMDGPTHTFHRWIATQIITQRKLSQKGKNIEEIVE</sequence>
<evidence type="ECO:0000256" key="4">
    <source>
        <dbReference type="ARBA" id="ARBA00023002"/>
    </source>
</evidence>
<dbReference type="Pfam" id="PF00355">
    <property type="entry name" value="Rieske"/>
    <property type="match status" value="1"/>
</dbReference>
<organism evidence="8">
    <name type="scientific">marine metagenome</name>
    <dbReference type="NCBI Taxonomy" id="408172"/>
    <lineage>
        <taxon>unclassified sequences</taxon>
        <taxon>metagenomes</taxon>
        <taxon>ecological metagenomes</taxon>
    </lineage>
</organism>
<evidence type="ECO:0000256" key="2">
    <source>
        <dbReference type="ARBA" id="ARBA00022714"/>
    </source>
</evidence>
<evidence type="ECO:0000256" key="5">
    <source>
        <dbReference type="ARBA" id="ARBA00023004"/>
    </source>
</evidence>
<reference evidence="8" key="1">
    <citation type="submission" date="2018-05" db="EMBL/GenBank/DDBJ databases">
        <authorList>
            <person name="Lanie J.A."/>
            <person name="Ng W.-L."/>
            <person name="Kazmierczak K.M."/>
            <person name="Andrzejewski T.M."/>
            <person name="Davidsen T.M."/>
            <person name="Wayne K.J."/>
            <person name="Tettelin H."/>
            <person name="Glass J.I."/>
            <person name="Rusch D."/>
            <person name="Podicherti R."/>
            <person name="Tsui H.-C.T."/>
            <person name="Winkler M.E."/>
        </authorList>
    </citation>
    <scope>NUCLEOTIDE SEQUENCE</scope>
</reference>
<comment type="cofactor">
    <cofactor evidence="1">
        <name>Fe cation</name>
        <dbReference type="ChEBI" id="CHEBI:24875"/>
    </cofactor>
</comment>
<dbReference type="CDD" id="cd00680">
    <property type="entry name" value="RHO_alpha_C"/>
    <property type="match status" value="1"/>
</dbReference>
<dbReference type="CDD" id="cd03469">
    <property type="entry name" value="Rieske_RO_Alpha_N"/>
    <property type="match status" value="1"/>
</dbReference>
<keyword evidence="5" id="KW-0408">Iron</keyword>
<dbReference type="PANTHER" id="PTHR43756:SF5">
    <property type="entry name" value="CHOLINE MONOOXYGENASE, CHLOROPLASTIC"/>
    <property type="match status" value="1"/>
</dbReference>
<evidence type="ECO:0000259" key="7">
    <source>
        <dbReference type="PROSITE" id="PS51296"/>
    </source>
</evidence>
<dbReference type="InterPro" id="IPR017941">
    <property type="entry name" value="Rieske_2Fe-2S"/>
</dbReference>
<evidence type="ECO:0000313" key="8">
    <source>
        <dbReference type="EMBL" id="SUZ76342.1"/>
    </source>
</evidence>
<dbReference type="GO" id="GO:0016491">
    <property type="term" value="F:oxidoreductase activity"/>
    <property type="evidence" value="ECO:0007669"/>
    <property type="project" value="UniProtKB-KW"/>
</dbReference>
<proteinExistence type="predicted"/>
<dbReference type="GO" id="GO:0005506">
    <property type="term" value="F:iron ion binding"/>
    <property type="evidence" value="ECO:0007669"/>
    <property type="project" value="InterPro"/>
</dbReference>
<evidence type="ECO:0000256" key="6">
    <source>
        <dbReference type="ARBA" id="ARBA00023014"/>
    </source>
</evidence>
<dbReference type="GO" id="GO:0051537">
    <property type="term" value="F:2 iron, 2 sulfur cluster binding"/>
    <property type="evidence" value="ECO:0007669"/>
    <property type="project" value="UniProtKB-KW"/>
</dbReference>
<dbReference type="InterPro" id="IPR001663">
    <property type="entry name" value="Rng_hydr_dOase-A"/>
</dbReference>
<evidence type="ECO:0000256" key="3">
    <source>
        <dbReference type="ARBA" id="ARBA00022723"/>
    </source>
</evidence>